<evidence type="ECO:0000256" key="1">
    <source>
        <dbReference type="PROSITE-ProRule" id="PRU00023"/>
    </source>
</evidence>
<feature type="region of interest" description="Disordered" evidence="2">
    <location>
        <begin position="565"/>
        <end position="599"/>
    </location>
</feature>
<dbReference type="Gene3D" id="1.25.40.20">
    <property type="entry name" value="Ankyrin repeat-containing domain"/>
    <property type="match status" value="1"/>
</dbReference>
<evidence type="ECO:0000313" key="4">
    <source>
        <dbReference type="Proteomes" id="UP001159427"/>
    </source>
</evidence>
<dbReference type="InterPro" id="IPR053210">
    <property type="entry name" value="ANKRD12"/>
</dbReference>
<feature type="repeat" description="ANK" evidence="1">
    <location>
        <begin position="165"/>
        <end position="197"/>
    </location>
</feature>
<dbReference type="PROSITE" id="PS50297">
    <property type="entry name" value="ANK_REP_REGION"/>
    <property type="match status" value="3"/>
</dbReference>
<feature type="region of interest" description="Disordered" evidence="2">
    <location>
        <begin position="39"/>
        <end position="65"/>
    </location>
</feature>
<name>A0ABN8ME66_9CNID</name>
<dbReference type="EMBL" id="CALNXI010000420">
    <property type="protein sequence ID" value="CAH3026746.1"/>
    <property type="molecule type" value="Genomic_DNA"/>
</dbReference>
<protein>
    <recommendedName>
        <fullName evidence="5">Ankyrin repeat domain-containing protein 31</fullName>
    </recommendedName>
</protein>
<keyword evidence="1" id="KW-0040">ANK repeat</keyword>
<dbReference type="InterPro" id="IPR036770">
    <property type="entry name" value="Ankyrin_rpt-contain_sf"/>
</dbReference>
<evidence type="ECO:0000313" key="3">
    <source>
        <dbReference type="EMBL" id="CAH3026746.1"/>
    </source>
</evidence>
<feature type="repeat" description="ANK" evidence="1">
    <location>
        <begin position="231"/>
        <end position="263"/>
    </location>
</feature>
<sequence>MADPRSSLMTKAVCGISPKTPNQTVFSETGNLPLQITPLESIETERDPETPHKDPTLKKKSGKLVSKRKLFLQNGQSLQINKAKKYNASKTANVQPQGEPGSKANYPLTERQQLQYLLEVTAKEVRQDFESSNCDDLPSNSSKTKKRNIAKDNQIEARIRKRNERGETSLHVAAIKGDLEDVVALIKAGAAVNAKDNAGWTPLHEACNYGNLRIVQELVWSGADVSIPGYEAITPLHDAVINDHTQVVKFLLDNGADPKMQTSHNYSTLDLARSAEVRSLLSSEQGTKDSETTRLQDYHYPLPQAKEVGKVSEEQFHGENRPLFQESVYNETFNNFLPVHVDESNLSKVIPTEVSPDKETLTFVKPRDSEVSTESHWEGKGFTVTNLQETSQRENKGVFVVDNKEPLSRKEAASIMQVSLRETEEESTGVNGDGVALLFQQTQICSMNSDELKLNGNTEVVNSKNVTMATCVSGLQSHNVVRDTASAFTVPNTFEESIATETLIRLHAGKSFSTAPGLPVTQEVEEDTPAPEKLNECLDKAIIEISSYLETSKEIPYSTDKILKQTSTMPTGNEPTYTETSQSSDLDASVKVPEESPQAHHIHRLGYEQHATNALSSEAAKKSKENVADNSFEQQSVANFTRIKPRNEKRKEVSGVEKNIKSSRRKRTSTRSSESNPSSSVKEECTSHIANPSWRSELAKYKYSWPTMQLCVPGYEDFLINSKNCHRTKISSNELNEKTPKERQLDQLVSQHDTEKVKLRMTLEQELVRLFGNFTRKKAGYAVPYGACTVLTSQMGLNGVKKARVQEEEPASIKAEVDKILSKFKTLKGEMLRRHHREIETVVVLQDFWPHAEDLTMERKFWARTWRKDDSRSFYGEDFELIPGKFAEYYEEVLCAPD</sequence>
<reference evidence="3 4" key="1">
    <citation type="submission" date="2022-05" db="EMBL/GenBank/DDBJ databases">
        <authorList>
            <consortium name="Genoscope - CEA"/>
            <person name="William W."/>
        </authorList>
    </citation>
    <scope>NUCLEOTIDE SEQUENCE [LARGE SCALE GENOMIC DNA]</scope>
</reference>
<dbReference type="PRINTS" id="PR01415">
    <property type="entry name" value="ANKYRIN"/>
</dbReference>
<dbReference type="Pfam" id="PF12796">
    <property type="entry name" value="Ank_2"/>
    <property type="match status" value="1"/>
</dbReference>
<feature type="region of interest" description="Disordered" evidence="2">
    <location>
        <begin position="129"/>
        <end position="162"/>
    </location>
</feature>
<dbReference type="SMART" id="SM00248">
    <property type="entry name" value="ANK"/>
    <property type="match status" value="3"/>
</dbReference>
<evidence type="ECO:0000256" key="2">
    <source>
        <dbReference type="SAM" id="MobiDB-lite"/>
    </source>
</evidence>
<dbReference type="PANTHER" id="PTHR24149:SF14">
    <property type="entry name" value="ANKYRIN REPEAT DOMAIN 12"/>
    <property type="match status" value="1"/>
</dbReference>
<dbReference type="Proteomes" id="UP001159427">
    <property type="component" value="Unassembled WGS sequence"/>
</dbReference>
<gene>
    <name evidence="3" type="ORF">PEVE_00029868</name>
</gene>
<accession>A0ABN8ME66</accession>
<keyword evidence="4" id="KW-1185">Reference proteome</keyword>
<dbReference type="PROSITE" id="PS50088">
    <property type="entry name" value="ANK_REPEAT"/>
    <property type="match status" value="3"/>
</dbReference>
<comment type="caution">
    <text evidence="3">The sequence shown here is derived from an EMBL/GenBank/DDBJ whole genome shotgun (WGS) entry which is preliminary data.</text>
</comment>
<feature type="compositionally biased region" description="Basic and acidic residues" evidence="2">
    <location>
        <begin position="43"/>
        <end position="57"/>
    </location>
</feature>
<dbReference type="PANTHER" id="PTHR24149">
    <property type="entry name" value="ANKYRIN REPEAT DOMAIN-CONTAINING PROTEIN 12"/>
    <property type="match status" value="1"/>
</dbReference>
<proteinExistence type="predicted"/>
<dbReference type="SUPFAM" id="SSF48403">
    <property type="entry name" value="Ankyrin repeat"/>
    <property type="match status" value="1"/>
</dbReference>
<evidence type="ECO:0008006" key="5">
    <source>
        <dbReference type="Google" id="ProtNLM"/>
    </source>
</evidence>
<feature type="compositionally biased region" description="Low complexity" evidence="2">
    <location>
        <begin position="670"/>
        <end position="680"/>
    </location>
</feature>
<organism evidence="3 4">
    <name type="scientific">Porites evermanni</name>
    <dbReference type="NCBI Taxonomy" id="104178"/>
    <lineage>
        <taxon>Eukaryota</taxon>
        <taxon>Metazoa</taxon>
        <taxon>Cnidaria</taxon>
        <taxon>Anthozoa</taxon>
        <taxon>Hexacorallia</taxon>
        <taxon>Scleractinia</taxon>
        <taxon>Fungiina</taxon>
        <taxon>Poritidae</taxon>
        <taxon>Porites</taxon>
    </lineage>
</organism>
<feature type="compositionally biased region" description="Basic and acidic residues" evidence="2">
    <location>
        <begin position="149"/>
        <end position="162"/>
    </location>
</feature>
<feature type="repeat" description="ANK" evidence="1">
    <location>
        <begin position="198"/>
        <end position="230"/>
    </location>
</feature>
<feature type="compositionally biased region" description="Polar residues" evidence="2">
    <location>
        <begin position="130"/>
        <end position="142"/>
    </location>
</feature>
<feature type="compositionally biased region" description="Basic and acidic residues" evidence="2">
    <location>
        <begin position="645"/>
        <end position="660"/>
    </location>
</feature>
<feature type="region of interest" description="Disordered" evidence="2">
    <location>
        <begin position="644"/>
        <end position="686"/>
    </location>
</feature>
<dbReference type="InterPro" id="IPR002110">
    <property type="entry name" value="Ankyrin_rpt"/>
</dbReference>
<feature type="compositionally biased region" description="Polar residues" evidence="2">
    <location>
        <begin position="565"/>
        <end position="586"/>
    </location>
</feature>